<dbReference type="GO" id="GO:0009306">
    <property type="term" value="P:protein secretion"/>
    <property type="evidence" value="ECO:0007669"/>
    <property type="project" value="InterPro"/>
</dbReference>
<evidence type="ECO:0000259" key="7">
    <source>
        <dbReference type="Pfam" id="PF26002"/>
    </source>
</evidence>
<dbReference type="GO" id="GO:0016020">
    <property type="term" value="C:membrane"/>
    <property type="evidence" value="ECO:0007669"/>
    <property type="project" value="UniProtKB-SubCell"/>
</dbReference>
<organism evidence="8 9">
    <name type="scientific">Methylobacterium gossipiicola</name>
    <dbReference type="NCBI Taxonomy" id="582675"/>
    <lineage>
        <taxon>Bacteria</taxon>
        <taxon>Pseudomonadati</taxon>
        <taxon>Pseudomonadota</taxon>
        <taxon>Alphaproteobacteria</taxon>
        <taxon>Hyphomicrobiales</taxon>
        <taxon>Methylobacteriaceae</taxon>
        <taxon>Methylobacterium</taxon>
    </lineage>
</organism>
<dbReference type="Pfam" id="PF26002">
    <property type="entry name" value="Beta-barrel_AprE"/>
    <property type="match status" value="1"/>
</dbReference>
<evidence type="ECO:0000313" key="8">
    <source>
        <dbReference type="EMBL" id="SFG88316.1"/>
    </source>
</evidence>
<reference evidence="9" key="1">
    <citation type="submission" date="2016-10" db="EMBL/GenBank/DDBJ databases">
        <authorList>
            <person name="Varghese N."/>
            <person name="Submissions S."/>
        </authorList>
    </citation>
    <scope>NUCLEOTIDE SEQUENCE [LARGE SCALE GENOMIC DNA]</scope>
    <source>
        <strain evidence="9">Gh-105</strain>
    </source>
</reference>
<dbReference type="InterPro" id="IPR006144">
    <property type="entry name" value="Secretion_HlyD_CS"/>
</dbReference>
<dbReference type="EMBL" id="FOPM01000015">
    <property type="protein sequence ID" value="SFG88316.1"/>
    <property type="molecule type" value="Genomic_DNA"/>
</dbReference>
<evidence type="ECO:0000256" key="5">
    <source>
        <dbReference type="ARBA" id="ARBA00022989"/>
    </source>
</evidence>
<accession>A0A1I2VLF6</accession>
<evidence type="ECO:0000256" key="4">
    <source>
        <dbReference type="ARBA" id="ARBA00022692"/>
    </source>
</evidence>
<dbReference type="PRINTS" id="PR01490">
    <property type="entry name" value="RTXTOXIND"/>
</dbReference>
<keyword evidence="9" id="KW-1185">Reference proteome</keyword>
<evidence type="ECO:0000256" key="2">
    <source>
        <dbReference type="ARBA" id="ARBA00009477"/>
    </source>
</evidence>
<keyword evidence="5" id="KW-1133">Transmembrane helix</keyword>
<dbReference type="InterPro" id="IPR058982">
    <property type="entry name" value="Beta-barrel_AprE"/>
</dbReference>
<evidence type="ECO:0000256" key="1">
    <source>
        <dbReference type="ARBA" id="ARBA00004167"/>
    </source>
</evidence>
<dbReference type="OrthoDB" id="9810980at2"/>
<sequence>MTTADVLMRVVPDGSGIEIDAQMLNGDIGFVAEDQAVEVKLEAFPSTQYGLVKGRVRKLGRDAATGGSNGVVSGSTAPSLASSMATDLAYPAKVTLEQDWIGGEGRREAIRPGMRVSAEIRTGERRVIKYLLSPVVKTVQEAGRER</sequence>
<dbReference type="STRING" id="582675.SAMN05192565_11511"/>
<name>A0A1I2VLF6_9HYPH</name>
<protein>
    <submittedName>
        <fullName evidence="8">Hemolysin D</fullName>
    </submittedName>
</protein>
<evidence type="ECO:0000313" key="9">
    <source>
        <dbReference type="Proteomes" id="UP000199229"/>
    </source>
</evidence>
<comment type="subcellular location">
    <subcellularLocation>
        <location evidence="1">Membrane</location>
        <topology evidence="1">Single-pass membrane protein</topology>
    </subcellularLocation>
</comment>
<dbReference type="AlphaFoldDB" id="A0A1I2VLF6"/>
<keyword evidence="3" id="KW-0813">Transport</keyword>
<dbReference type="PANTHER" id="PTHR30386:SF27">
    <property type="entry name" value="MEMBRANE FUSION PROTEIN (MFP) FAMILY PROTEIN"/>
    <property type="match status" value="1"/>
</dbReference>
<dbReference type="PANTHER" id="PTHR30386">
    <property type="entry name" value="MEMBRANE FUSION SUBUNIT OF EMRAB-TOLC MULTIDRUG EFFLUX PUMP"/>
    <property type="match status" value="1"/>
</dbReference>
<keyword evidence="6" id="KW-0472">Membrane</keyword>
<comment type="similarity">
    <text evidence="2">Belongs to the membrane fusion protein (MFP) (TC 8.A.1) family.</text>
</comment>
<evidence type="ECO:0000256" key="3">
    <source>
        <dbReference type="ARBA" id="ARBA00022448"/>
    </source>
</evidence>
<gene>
    <name evidence="8" type="ORF">SAMN05192565_11511</name>
</gene>
<dbReference type="RefSeq" id="WP_143103767.1">
    <property type="nucleotide sequence ID" value="NZ_FOPM01000015.1"/>
</dbReference>
<dbReference type="Proteomes" id="UP000199229">
    <property type="component" value="Unassembled WGS sequence"/>
</dbReference>
<feature type="domain" description="AprE-like beta-barrel" evidence="7">
    <location>
        <begin position="19"/>
        <end position="123"/>
    </location>
</feature>
<proteinExistence type="inferred from homology"/>
<dbReference type="Gene3D" id="2.40.30.170">
    <property type="match status" value="1"/>
</dbReference>
<dbReference type="PROSITE" id="PS00543">
    <property type="entry name" value="HLYD_FAMILY"/>
    <property type="match status" value="1"/>
</dbReference>
<keyword evidence="4" id="KW-0812">Transmembrane</keyword>
<evidence type="ECO:0000256" key="6">
    <source>
        <dbReference type="ARBA" id="ARBA00023136"/>
    </source>
</evidence>
<dbReference type="InterPro" id="IPR050739">
    <property type="entry name" value="MFP"/>
</dbReference>